<feature type="chain" id="PRO_5031196512" description="DUF4266 domain-containing protein" evidence="2">
    <location>
        <begin position="22"/>
        <end position="76"/>
    </location>
</feature>
<evidence type="ECO:0000313" key="4">
    <source>
        <dbReference type="Proteomes" id="UP000526501"/>
    </source>
</evidence>
<organism evidence="3 4">
    <name type="scientific">Pelagicoccus albus</name>
    <dbReference type="NCBI Taxonomy" id="415222"/>
    <lineage>
        <taxon>Bacteria</taxon>
        <taxon>Pseudomonadati</taxon>
        <taxon>Verrucomicrobiota</taxon>
        <taxon>Opitutia</taxon>
        <taxon>Puniceicoccales</taxon>
        <taxon>Pelagicoccaceae</taxon>
        <taxon>Pelagicoccus</taxon>
    </lineage>
</organism>
<evidence type="ECO:0000256" key="2">
    <source>
        <dbReference type="SAM" id="SignalP"/>
    </source>
</evidence>
<dbReference type="EMBL" id="JACHVC010000001">
    <property type="protein sequence ID" value="MBC2604798.1"/>
    <property type="molecule type" value="Genomic_DNA"/>
</dbReference>
<keyword evidence="2" id="KW-0732">Signal</keyword>
<comment type="caution">
    <text evidence="3">The sequence shown here is derived from an EMBL/GenBank/DDBJ whole genome shotgun (WGS) entry which is preliminary data.</text>
</comment>
<feature type="signal peptide" evidence="2">
    <location>
        <begin position="1"/>
        <end position="21"/>
    </location>
</feature>
<keyword evidence="4" id="KW-1185">Reference proteome</keyword>
<gene>
    <name evidence="3" type="ORF">H5P27_01885</name>
</gene>
<protein>
    <recommendedName>
        <fullName evidence="5">DUF4266 domain-containing protein</fullName>
    </recommendedName>
</protein>
<feature type="compositionally biased region" description="Low complexity" evidence="1">
    <location>
        <begin position="60"/>
        <end position="76"/>
    </location>
</feature>
<reference evidence="3 4" key="1">
    <citation type="submission" date="2020-07" db="EMBL/GenBank/DDBJ databases">
        <authorList>
            <person name="Feng X."/>
        </authorList>
    </citation>
    <scope>NUCLEOTIDE SEQUENCE [LARGE SCALE GENOMIC DNA]</scope>
    <source>
        <strain evidence="3 4">JCM23202</strain>
    </source>
</reference>
<dbReference type="AlphaFoldDB" id="A0A7X1B592"/>
<evidence type="ECO:0000313" key="3">
    <source>
        <dbReference type="EMBL" id="MBC2604798.1"/>
    </source>
</evidence>
<dbReference type="RefSeq" id="WP_185658682.1">
    <property type="nucleotide sequence ID" value="NZ_CAWPOO010000001.1"/>
</dbReference>
<name>A0A7X1B592_9BACT</name>
<feature type="region of interest" description="Disordered" evidence="1">
    <location>
        <begin position="50"/>
        <end position="76"/>
    </location>
</feature>
<proteinExistence type="predicted"/>
<dbReference type="PROSITE" id="PS51257">
    <property type="entry name" value="PROKAR_LIPOPROTEIN"/>
    <property type="match status" value="1"/>
</dbReference>
<accession>A0A7X1B592</accession>
<evidence type="ECO:0000256" key="1">
    <source>
        <dbReference type="SAM" id="MobiDB-lite"/>
    </source>
</evidence>
<dbReference type="Proteomes" id="UP000526501">
    <property type="component" value="Unassembled WGS sequence"/>
</dbReference>
<sequence>MRDRFLKFAAALTLGTIPLLAGCTSVPAYEQQHVSKTGMLFSDSLIGNNAPSLTAQTEPGTQTSGGAQGSGCSACR</sequence>
<feature type="compositionally biased region" description="Polar residues" evidence="1">
    <location>
        <begin position="50"/>
        <end position="59"/>
    </location>
</feature>
<evidence type="ECO:0008006" key="5">
    <source>
        <dbReference type="Google" id="ProtNLM"/>
    </source>
</evidence>